<organism evidence="8 9">
    <name type="scientific">Acrobeloides nanus</name>
    <dbReference type="NCBI Taxonomy" id="290746"/>
    <lineage>
        <taxon>Eukaryota</taxon>
        <taxon>Metazoa</taxon>
        <taxon>Ecdysozoa</taxon>
        <taxon>Nematoda</taxon>
        <taxon>Chromadorea</taxon>
        <taxon>Rhabditida</taxon>
        <taxon>Tylenchina</taxon>
        <taxon>Cephalobomorpha</taxon>
        <taxon>Cephaloboidea</taxon>
        <taxon>Cephalobidae</taxon>
        <taxon>Acrobeloides</taxon>
    </lineage>
</organism>
<evidence type="ECO:0000313" key="9">
    <source>
        <dbReference type="WBParaSite" id="ACRNAN_scaffold5934.g27103.t1"/>
    </source>
</evidence>
<keyword evidence="8" id="KW-1185">Reference proteome</keyword>
<proteinExistence type="inferred from homology"/>
<accession>A0A914E7T7</accession>
<dbReference type="WBParaSite" id="ACRNAN_scaffold5934.g27103.t1">
    <property type="protein sequence ID" value="ACRNAN_scaffold5934.g27103.t1"/>
    <property type="gene ID" value="ACRNAN_scaffold5934.g27103"/>
</dbReference>
<dbReference type="GO" id="GO:0070979">
    <property type="term" value="P:protein K11-linked ubiquitination"/>
    <property type="evidence" value="ECO:0007669"/>
    <property type="project" value="TreeGrafter"/>
</dbReference>
<keyword evidence="5" id="KW-0833">Ubl conjugation pathway</keyword>
<evidence type="ECO:0000256" key="6">
    <source>
        <dbReference type="ARBA" id="ARBA00023306"/>
    </source>
</evidence>
<evidence type="ECO:0000313" key="8">
    <source>
        <dbReference type="Proteomes" id="UP000887540"/>
    </source>
</evidence>
<dbReference type="Proteomes" id="UP000887540">
    <property type="component" value="Unplaced"/>
</dbReference>
<protein>
    <recommendedName>
        <fullName evidence="2">Anaphase-promoting complex subunit 5</fullName>
    </recommendedName>
</protein>
<keyword evidence="6" id="KW-0131">Cell cycle</keyword>
<dbReference type="PANTHER" id="PTHR12830:SF9">
    <property type="entry name" value="ANAPHASE-PROMOTING COMPLEX SUBUNIT 5"/>
    <property type="match status" value="1"/>
</dbReference>
<evidence type="ECO:0000256" key="2">
    <source>
        <dbReference type="ARBA" id="ARBA00016066"/>
    </source>
</evidence>
<dbReference type="GO" id="GO:0051301">
    <property type="term" value="P:cell division"/>
    <property type="evidence" value="ECO:0007669"/>
    <property type="project" value="UniProtKB-KW"/>
</dbReference>
<keyword evidence="4" id="KW-0498">Mitosis</keyword>
<dbReference type="PANTHER" id="PTHR12830">
    <property type="entry name" value="ANAPHASE-PROMOTING COMPLEX SUBUNIT 5"/>
    <property type="match status" value="1"/>
</dbReference>
<evidence type="ECO:0000256" key="3">
    <source>
        <dbReference type="ARBA" id="ARBA00022618"/>
    </source>
</evidence>
<dbReference type="InterPro" id="IPR026000">
    <property type="entry name" value="Apc5_dom"/>
</dbReference>
<evidence type="ECO:0000256" key="1">
    <source>
        <dbReference type="ARBA" id="ARBA00007450"/>
    </source>
</evidence>
<evidence type="ECO:0000256" key="5">
    <source>
        <dbReference type="ARBA" id="ARBA00022786"/>
    </source>
</evidence>
<reference evidence="9" key="1">
    <citation type="submission" date="2022-11" db="UniProtKB">
        <authorList>
            <consortium name="WormBaseParasite"/>
        </authorList>
    </citation>
    <scope>IDENTIFICATION</scope>
</reference>
<evidence type="ECO:0000256" key="4">
    <source>
        <dbReference type="ARBA" id="ARBA00022776"/>
    </source>
</evidence>
<keyword evidence="3" id="KW-0132">Cell division</keyword>
<feature type="domain" description="Anaphase-promoting complex subunit 5" evidence="7">
    <location>
        <begin position="73"/>
        <end position="168"/>
    </location>
</feature>
<dbReference type="InterPro" id="IPR037679">
    <property type="entry name" value="Apc5"/>
</dbReference>
<evidence type="ECO:0000259" key="7">
    <source>
        <dbReference type="Pfam" id="PF12862"/>
    </source>
</evidence>
<dbReference type="GO" id="GO:0005680">
    <property type="term" value="C:anaphase-promoting complex"/>
    <property type="evidence" value="ECO:0007669"/>
    <property type="project" value="InterPro"/>
</dbReference>
<dbReference type="GO" id="GO:0031145">
    <property type="term" value="P:anaphase-promoting complex-dependent catabolic process"/>
    <property type="evidence" value="ECO:0007669"/>
    <property type="project" value="TreeGrafter"/>
</dbReference>
<dbReference type="GO" id="GO:0045842">
    <property type="term" value="P:positive regulation of mitotic metaphase/anaphase transition"/>
    <property type="evidence" value="ECO:0007669"/>
    <property type="project" value="TreeGrafter"/>
</dbReference>
<name>A0A914E7T7_9BILA</name>
<dbReference type="Pfam" id="PF12862">
    <property type="entry name" value="ANAPC5"/>
    <property type="match status" value="1"/>
</dbReference>
<dbReference type="AlphaFoldDB" id="A0A914E7T7"/>
<sequence>MSQTIPESMSSSRFASRTTNSFTELLSSVNVNDYIQSQLLCMQMCPAKTLSYEKICQLCEFVRKNFSRIPTVHLLEMLNEVRAHNYAKANEAVQLFFDWIVIHGFEKYTPSMLKELDKDQRVLKYALILRARLARKFGYFERAHRYIMEAIQKAQSNDDYICLRLALVVQAESELNTLGLALTPTSTVFESHMPGFSYEGCLNRLKSLVSLQDDLPYESSRTSTDLKYAQEFSSQCHQVMNLIKAIFLIMKCENIEKVNEYLRECLSADLGIDRSPPGRMLHYAARATQSTLQLSLGFASNSNILSQDSMLMKVLGSSNFYDTESHAIMSVNVAYSLAYDGKFNEAILVIEELKKRFPEDAYPSGAKHWRLAEACLRFDRAVFLGHFNEANCIIEQHEPHYEMEIRKAILSGITGNLKQMQEKIESMSDMLNSFNVLLRIRTSLVLSQLYSFSGTPIQAIDLLTASLELARAHQLHNFVPMILRRLVYAQVSLSRDRSIRYG</sequence>
<comment type="similarity">
    <text evidence="1">Belongs to the APC5 family.</text>
</comment>